<organism evidence="2 3">
    <name type="scientific">Imshaugia aleurites</name>
    <dbReference type="NCBI Taxonomy" id="172621"/>
    <lineage>
        <taxon>Eukaryota</taxon>
        <taxon>Fungi</taxon>
        <taxon>Dikarya</taxon>
        <taxon>Ascomycota</taxon>
        <taxon>Pezizomycotina</taxon>
        <taxon>Lecanoromycetes</taxon>
        <taxon>OSLEUM clade</taxon>
        <taxon>Lecanoromycetidae</taxon>
        <taxon>Lecanorales</taxon>
        <taxon>Lecanorineae</taxon>
        <taxon>Parmeliaceae</taxon>
        <taxon>Imshaugia</taxon>
    </lineage>
</organism>
<gene>
    <name evidence="2" type="ORF">IMSHALPRED_003864</name>
</gene>
<dbReference type="PANTHER" id="PTHR37450:SF1">
    <property type="entry name" value="CIPC PROTEIN"/>
    <property type="match status" value="1"/>
</dbReference>
<feature type="region of interest" description="Disordered" evidence="1">
    <location>
        <begin position="115"/>
        <end position="138"/>
    </location>
</feature>
<dbReference type="EMBL" id="CAJPDT010000193">
    <property type="protein sequence ID" value="CAF9942530.1"/>
    <property type="molecule type" value="Genomic_DNA"/>
</dbReference>
<evidence type="ECO:0000313" key="2">
    <source>
        <dbReference type="EMBL" id="CAF9942530.1"/>
    </source>
</evidence>
<accession>A0A8H3PKC1</accession>
<dbReference type="InterPro" id="IPR022234">
    <property type="entry name" value="DUF3759"/>
</dbReference>
<evidence type="ECO:0000256" key="1">
    <source>
        <dbReference type="SAM" id="MobiDB-lite"/>
    </source>
</evidence>
<protein>
    <recommendedName>
        <fullName evidence="4">CipC-like antibiotic response protein</fullName>
    </recommendedName>
</protein>
<dbReference type="Proteomes" id="UP000664534">
    <property type="component" value="Unassembled WGS sequence"/>
</dbReference>
<evidence type="ECO:0008006" key="4">
    <source>
        <dbReference type="Google" id="ProtNLM"/>
    </source>
</evidence>
<sequence>MVFGWGESQDAHNQVYNQGGGYDDPNNQAKFSHELVAGGAAFEGFKLYEDHQRKEGKVVNHQFAKELLAGFVGGEVDKLAETKGMNEWDRERAHHQAKQNANHMYDEHYVRGMDADQYDPNQYGPPQQFQQGGGYNNY</sequence>
<proteinExistence type="predicted"/>
<feature type="compositionally biased region" description="Low complexity" evidence="1">
    <location>
        <begin position="120"/>
        <end position="130"/>
    </location>
</feature>
<dbReference type="Pfam" id="PF12585">
    <property type="entry name" value="DUF3759"/>
    <property type="match status" value="1"/>
</dbReference>
<name>A0A8H3PKC1_9LECA</name>
<keyword evidence="3" id="KW-1185">Reference proteome</keyword>
<reference evidence="2" key="1">
    <citation type="submission" date="2021-03" db="EMBL/GenBank/DDBJ databases">
        <authorList>
            <person name="Tagirdzhanova G."/>
        </authorList>
    </citation>
    <scope>NUCLEOTIDE SEQUENCE</scope>
</reference>
<comment type="caution">
    <text evidence="2">The sequence shown here is derived from an EMBL/GenBank/DDBJ whole genome shotgun (WGS) entry which is preliminary data.</text>
</comment>
<dbReference type="AlphaFoldDB" id="A0A8H3PKC1"/>
<evidence type="ECO:0000313" key="3">
    <source>
        <dbReference type="Proteomes" id="UP000664534"/>
    </source>
</evidence>
<dbReference type="PANTHER" id="PTHR37450">
    <property type="entry name" value="CIPC PROTEIN"/>
    <property type="match status" value="1"/>
</dbReference>
<dbReference type="OrthoDB" id="9895617at2759"/>